<dbReference type="PROSITE" id="PS51352">
    <property type="entry name" value="THIOREDOXIN_2"/>
    <property type="match status" value="1"/>
</dbReference>
<dbReference type="NCBIfam" id="NF001808">
    <property type="entry name" value="PRK00522.1"/>
    <property type="match status" value="1"/>
</dbReference>
<comment type="caution">
    <text evidence="8">The sequence shown here is derived from an EMBL/GenBank/DDBJ whole genome shotgun (WGS) entry which is preliminary data.</text>
</comment>
<accession>A0ABS2WMT4</accession>
<dbReference type="Proteomes" id="UP001177120">
    <property type="component" value="Unassembled WGS sequence"/>
</dbReference>
<dbReference type="PROSITE" id="PS01265">
    <property type="entry name" value="TPX"/>
    <property type="match status" value="1"/>
</dbReference>
<evidence type="ECO:0000313" key="9">
    <source>
        <dbReference type="Proteomes" id="UP001177120"/>
    </source>
</evidence>
<keyword evidence="4 6" id="KW-1015">Disulfide bond</keyword>
<proteinExistence type="inferred from homology"/>
<dbReference type="EMBL" id="JAFHAP010000013">
    <property type="protein sequence ID" value="MBN2910590.1"/>
    <property type="molecule type" value="Genomic_DNA"/>
</dbReference>
<protein>
    <recommendedName>
        <fullName evidence="6">Thiol peroxidase</fullName>
        <shortName evidence="6">Tpx</shortName>
        <ecNumber evidence="6">1.11.1.24</ecNumber>
    </recommendedName>
    <alternativeName>
        <fullName evidence="6">Peroxiredoxin tpx</fullName>
        <shortName evidence="6">Prx</shortName>
    </alternativeName>
    <alternativeName>
        <fullName evidence="6">Thioredoxin peroxidase</fullName>
    </alternativeName>
    <alternativeName>
        <fullName evidence="6">Thioredoxin-dependent peroxiredoxin</fullName>
    </alternativeName>
</protein>
<comment type="subunit">
    <text evidence="6">Homodimer.</text>
</comment>
<evidence type="ECO:0000313" key="8">
    <source>
        <dbReference type="EMBL" id="MBN2910590.1"/>
    </source>
</evidence>
<dbReference type="InterPro" id="IPR018219">
    <property type="entry name" value="Tpx_CS"/>
</dbReference>
<evidence type="ECO:0000256" key="2">
    <source>
        <dbReference type="ARBA" id="ARBA00022862"/>
    </source>
</evidence>
<evidence type="ECO:0000256" key="1">
    <source>
        <dbReference type="ARBA" id="ARBA00022559"/>
    </source>
</evidence>
<organism evidence="8 9">
    <name type="scientific">Polycladomyces zharkentensis</name>
    <dbReference type="NCBI Taxonomy" id="2807616"/>
    <lineage>
        <taxon>Bacteria</taxon>
        <taxon>Bacillati</taxon>
        <taxon>Bacillota</taxon>
        <taxon>Bacilli</taxon>
        <taxon>Bacillales</taxon>
        <taxon>Thermoactinomycetaceae</taxon>
        <taxon>Polycladomyces</taxon>
    </lineage>
</organism>
<keyword evidence="2 6" id="KW-0049">Antioxidant</keyword>
<reference evidence="8" key="1">
    <citation type="journal article" date="2024" name="Int. J. Syst. Evol. Microbiol.">
        <title>Polycladomyces zharkentensis sp. nov., a novel thermophilic cellulose- and starch-degrading member of the Bacillota from a geothermal aquifer in Kazakhstan.</title>
        <authorList>
            <person name="Mashzhan A."/>
            <person name="Kistaubayeva A."/>
            <person name="Javier-Lopez R."/>
            <person name="Bissenova U."/>
            <person name="Bissenbay A."/>
            <person name="Birkeland N.K."/>
        </authorList>
    </citation>
    <scope>NUCLEOTIDE SEQUENCE</scope>
    <source>
        <strain evidence="8">ZKZ2T</strain>
    </source>
</reference>
<comment type="similarity">
    <text evidence="6">Belongs to the peroxiredoxin family. Tpx subfamily.</text>
</comment>
<evidence type="ECO:0000259" key="7">
    <source>
        <dbReference type="PROSITE" id="PS51352"/>
    </source>
</evidence>
<dbReference type="InterPro" id="IPR013740">
    <property type="entry name" value="Redoxin"/>
</dbReference>
<keyword evidence="9" id="KW-1185">Reference proteome</keyword>
<evidence type="ECO:0000256" key="6">
    <source>
        <dbReference type="HAMAP-Rule" id="MF_00269"/>
    </source>
</evidence>
<keyword evidence="1 6" id="KW-0575">Peroxidase</keyword>
<dbReference type="EC" id="1.11.1.24" evidence="6"/>
<dbReference type="CDD" id="cd03014">
    <property type="entry name" value="PRX_Atyp2cys"/>
    <property type="match status" value="1"/>
</dbReference>
<dbReference type="PANTHER" id="PTHR43110">
    <property type="entry name" value="THIOL PEROXIDASE"/>
    <property type="match status" value="1"/>
</dbReference>
<dbReference type="PANTHER" id="PTHR43110:SF1">
    <property type="entry name" value="THIOL PEROXIDASE"/>
    <property type="match status" value="1"/>
</dbReference>
<feature type="active site" description="Cysteine sulfenic acid (-SOH) intermediate" evidence="6">
    <location>
        <position position="78"/>
    </location>
</feature>
<dbReference type="InterPro" id="IPR013766">
    <property type="entry name" value="Thioredoxin_domain"/>
</dbReference>
<keyword evidence="3 6" id="KW-0560">Oxidoreductase</keyword>
<dbReference type="Gene3D" id="3.40.30.10">
    <property type="entry name" value="Glutaredoxin"/>
    <property type="match status" value="1"/>
</dbReference>
<dbReference type="GO" id="GO:0004601">
    <property type="term" value="F:peroxidase activity"/>
    <property type="evidence" value="ECO:0007669"/>
    <property type="project" value="UniProtKB-KW"/>
</dbReference>
<evidence type="ECO:0000256" key="5">
    <source>
        <dbReference type="ARBA" id="ARBA00023284"/>
    </source>
</evidence>
<feature type="domain" description="Thioredoxin" evidence="7">
    <location>
        <begin position="36"/>
        <end position="186"/>
    </location>
</feature>
<dbReference type="SUPFAM" id="SSF52833">
    <property type="entry name" value="Thioredoxin-like"/>
    <property type="match status" value="1"/>
</dbReference>
<dbReference type="InterPro" id="IPR050455">
    <property type="entry name" value="Tpx_Peroxidase_subfamily"/>
</dbReference>
<comment type="catalytic activity">
    <reaction evidence="6">
        <text>a hydroperoxide + [thioredoxin]-dithiol = an alcohol + [thioredoxin]-disulfide + H2O</text>
        <dbReference type="Rhea" id="RHEA:62620"/>
        <dbReference type="Rhea" id="RHEA-COMP:10698"/>
        <dbReference type="Rhea" id="RHEA-COMP:10700"/>
        <dbReference type="ChEBI" id="CHEBI:15377"/>
        <dbReference type="ChEBI" id="CHEBI:29950"/>
        <dbReference type="ChEBI" id="CHEBI:30879"/>
        <dbReference type="ChEBI" id="CHEBI:35924"/>
        <dbReference type="ChEBI" id="CHEBI:50058"/>
        <dbReference type="EC" id="1.11.1.24"/>
    </reaction>
</comment>
<name>A0ABS2WMT4_9BACL</name>
<sequence>MIESLDNGKEVDIVSQERAGVVTFKGNPVTLIGPEIKVGETAPNFKVLANDLSEVTLDNTKGSVRIISVVPSLDTGVCDAQTRRFNEEAAQLEGVHILTISVDLPFAQKRWCGAAGIDKVQTLSDHRDLSFGTAYGVVIKELRLLARAVFVIDQNDKVVHAEYVPEIVQHPNYEAAIEAARKALQKG</sequence>
<dbReference type="InterPro" id="IPR036249">
    <property type="entry name" value="Thioredoxin-like_sf"/>
</dbReference>
<comment type="miscellaneous">
    <text evidence="6">The active site is a conserved redox-active cysteine residue, the peroxidatic cysteine (C(P)), which makes the nucleophilic attack on the peroxide substrate. The peroxide oxidizes the C(P)-SH to cysteine sulfenic acid (C(P)-SOH), which then reacts with another cysteine residue, the resolving cysteine (C(R)), to form a disulfide bridge. The disulfide is subsequently reduced by an appropriate electron donor to complete the catalytic cycle. In this atypical 2-Cys peroxiredoxin, C(R) is present in the same subunit to form an intramolecular disulfide. The disulfide is subsequently reduced by thioredoxin.</text>
</comment>
<dbReference type="InterPro" id="IPR002065">
    <property type="entry name" value="TPX"/>
</dbReference>
<feature type="disulfide bond" description="Redox-active" evidence="6">
    <location>
        <begin position="78"/>
        <end position="112"/>
    </location>
</feature>
<evidence type="ECO:0000256" key="3">
    <source>
        <dbReference type="ARBA" id="ARBA00023002"/>
    </source>
</evidence>
<dbReference type="HAMAP" id="MF_00269">
    <property type="entry name" value="Tpx"/>
    <property type="match status" value="1"/>
</dbReference>
<keyword evidence="5 6" id="KW-0676">Redox-active center</keyword>
<evidence type="ECO:0000256" key="4">
    <source>
        <dbReference type="ARBA" id="ARBA00023157"/>
    </source>
</evidence>
<comment type="function">
    <text evidence="6">Thiol-specific peroxidase that catalyzes the reduction of hydrogen peroxide and organic hydroperoxides to water and alcohols, respectively. Plays a role in cell protection against oxidative stress by detoxifying peroxides.</text>
</comment>
<gene>
    <name evidence="6 8" type="primary">tpx</name>
    <name evidence="8" type="ORF">JQC72_13880</name>
</gene>
<dbReference type="Pfam" id="PF08534">
    <property type="entry name" value="Redoxin"/>
    <property type="match status" value="1"/>
</dbReference>